<proteinExistence type="predicted"/>
<gene>
    <name evidence="2" type="ORF">ERS008198_03654</name>
    <name evidence="3" type="ORF">ERS008202_04740</name>
    <name evidence="1" type="ORF">ERS008207_03528</name>
</gene>
<evidence type="ECO:0000313" key="5">
    <source>
        <dbReference type="Proteomes" id="UP000041314"/>
    </source>
</evidence>
<protein>
    <submittedName>
        <fullName evidence="2">Uncharacterized protein</fullName>
    </submittedName>
</protein>
<evidence type="ECO:0000313" key="2">
    <source>
        <dbReference type="EMBL" id="CNU82351.1"/>
    </source>
</evidence>
<dbReference type="EMBL" id="CQPD01000040">
    <property type="protein sequence ID" value="CNU80744.1"/>
    <property type="molecule type" value="Genomic_DNA"/>
</dbReference>
<accession>A0A655DT25</accession>
<sequence length="57" mass="6307">MRYGGERFYLAFAVLAYNGSRCLRTLLQREEAYLVSISKTGFFAANGANANALVDII</sequence>
<evidence type="ECO:0000313" key="3">
    <source>
        <dbReference type="EMBL" id="CNV24820.1"/>
    </source>
</evidence>
<dbReference type="EMBL" id="CQPC01000112">
    <property type="protein sequence ID" value="CNV24820.1"/>
    <property type="molecule type" value="Genomic_DNA"/>
</dbReference>
<dbReference type="AlphaFoldDB" id="A0A655DT25"/>
<dbReference type="Proteomes" id="UP000039541">
    <property type="component" value="Unassembled WGS sequence"/>
</dbReference>
<reference evidence="4 5" key="1">
    <citation type="submission" date="2015-03" db="EMBL/GenBank/DDBJ databases">
        <authorList>
            <consortium name="Pathogen Informatics"/>
        </authorList>
    </citation>
    <scope>NUCLEOTIDE SEQUENCE [LARGE SCALE GENOMIC DNA]</scope>
    <source>
        <strain evidence="3 4">3476</strain>
        <strain evidence="2 5">A1104</strain>
        <strain evidence="1 6">D4891</strain>
    </source>
</reference>
<dbReference type="EMBL" id="CQPA01000037">
    <property type="protein sequence ID" value="CNU82351.1"/>
    <property type="molecule type" value="Genomic_DNA"/>
</dbReference>
<evidence type="ECO:0000313" key="4">
    <source>
        <dbReference type="Proteomes" id="UP000039541"/>
    </source>
</evidence>
<name>A0A655DT25_SALET</name>
<organism evidence="2 5">
    <name type="scientific">Salmonella enterica subsp. enterica serovar Bovismorbificans</name>
    <dbReference type="NCBI Taxonomy" id="58097"/>
    <lineage>
        <taxon>Bacteria</taxon>
        <taxon>Pseudomonadati</taxon>
        <taxon>Pseudomonadota</taxon>
        <taxon>Gammaproteobacteria</taxon>
        <taxon>Enterobacterales</taxon>
        <taxon>Enterobacteriaceae</taxon>
        <taxon>Salmonella</taxon>
    </lineage>
</organism>
<evidence type="ECO:0000313" key="6">
    <source>
        <dbReference type="Proteomes" id="UP000042394"/>
    </source>
</evidence>
<evidence type="ECO:0000313" key="1">
    <source>
        <dbReference type="EMBL" id="CNU80744.1"/>
    </source>
</evidence>
<dbReference type="Proteomes" id="UP000042394">
    <property type="component" value="Unassembled WGS sequence"/>
</dbReference>
<dbReference type="Proteomes" id="UP000041314">
    <property type="component" value="Unassembled WGS sequence"/>
</dbReference>